<organism evidence="2 3">
    <name type="scientific">Ottowia testudinis</name>
    <dbReference type="NCBI Taxonomy" id="2816950"/>
    <lineage>
        <taxon>Bacteria</taxon>
        <taxon>Pseudomonadati</taxon>
        <taxon>Pseudomonadota</taxon>
        <taxon>Betaproteobacteria</taxon>
        <taxon>Burkholderiales</taxon>
        <taxon>Comamonadaceae</taxon>
        <taxon>Ottowia</taxon>
    </lineage>
</organism>
<dbReference type="Pfam" id="PF11162">
    <property type="entry name" value="DUF2946"/>
    <property type="match status" value="1"/>
</dbReference>
<reference evidence="2" key="1">
    <citation type="submission" date="2021-03" db="EMBL/GenBank/DDBJ databases">
        <title>Ottowia sp. 27C isolated from the cloaca of a Giant Asian pond turtle (Heosemys grandis).</title>
        <authorList>
            <person name="Spergser J."/>
            <person name="Busse H.-J."/>
        </authorList>
    </citation>
    <scope>NUCLEOTIDE SEQUENCE</scope>
    <source>
        <strain evidence="2">27C</strain>
    </source>
</reference>
<sequence length="137" mass="14074">MTALRARRLFAWIALWAILLGALAPTASRALAAARGGQSMWVEVCSAAGTHWVQVRDDGTAIERGSAPAAIQIDHCPLCVLASDRLAPPSTGVAPLPALAVAQTPPAFIVTVAPVAPLRAALARGPPPAPLLFFLAA</sequence>
<keyword evidence="3" id="KW-1185">Reference proteome</keyword>
<dbReference type="InterPro" id="IPR021333">
    <property type="entry name" value="DUF2946"/>
</dbReference>
<dbReference type="KEGG" id="otd:J1M35_19255"/>
<evidence type="ECO:0000256" key="1">
    <source>
        <dbReference type="SAM" id="SignalP"/>
    </source>
</evidence>
<dbReference type="AlphaFoldDB" id="A0A975CG20"/>
<evidence type="ECO:0000313" key="2">
    <source>
        <dbReference type="EMBL" id="QTD45132.1"/>
    </source>
</evidence>
<dbReference type="EMBL" id="CP071796">
    <property type="protein sequence ID" value="QTD45132.1"/>
    <property type="molecule type" value="Genomic_DNA"/>
</dbReference>
<feature type="chain" id="PRO_5037976053" evidence="1">
    <location>
        <begin position="33"/>
        <end position="137"/>
    </location>
</feature>
<proteinExistence type="predicted"/>
<protein>
    <submittedName>
        <fullName evidence="2">DUF2946 domain-containing protein</fullName>
    </submittedName>
</protein>
<evidence type="ECO:0000313" key="3">
    <source>
        <dbReference type="Proteomes" id="UP000663903"/>
    </source>
</evidence>
<feature type="signal peptide" evidence="1">
    <location>
        <begin position="1"/>
        <end position="32"/>
    </location>
</feature>
<keyword evidence="1" id="KW-0732">Signal</keyword>
<accession>A0A975CG20</accession>
<dbReference type="Proteomes" id="UP000663903">
    <property type="component" value="Chromosome"/>
</dbReference>
<gene>
    <name evidence="2" type="ORF">J1M35_19255</name>
</gene>
<dbReference type="RefSeq" id="WP_208008884.1">
    <property type="nucleotide sequence ID" value="NZ_CP071796.1"/>
</dbReference>
<name>A0A975CG20_9BURK</name>